<evidence type="ECO:0000313" key="2">
    <source>
        <dbReference type="EMBL" id="NHZ60855.1"/>
    </source>
</evidence>
<evidence type="ECO:0000313" key="3">
    <source>
        <dbReference type="Proteomes" id="UP000610594"/>
    </source>
</evidence>
<comment type="caution">
    <text evidence="2">The sequence shown here is derived from an EMBL/GenBank/DDBJ whole genome shotgun (WGS) entry which is preliminary data.</text>
</comment>
<protein>
    <submittedName>
        <fullName evidence="2">Uncharacterized protein</fullName>
    </submittedName>
</protein>
<evidence type="ECO:0000256" key="1">
    <source>
        <dbReference type="SAM" id="MobiDB-lite"/>
    </source>
</evidence>
<dbReference type="EMBL" id="WHJF01000002">
    <property type="protein sequence ID" value="NHZ60855.1"/>
    <property type="molecule type" value="Genomic_DNA"/>
</dbReference>
<proteinExistence type="predicted"/>
<gene>
    <name evidence="2" type="ORF">F1735_00775</name>
</gene>
<reference evidence="2 3" key="1">
    <citation type="submission" date="2019-10" db="EMBL/GenBank/DDBJ databases">
        <title>Taxonomy of Antarctic Massilia spp.: description of Massilia rubra sp. nov., Massilia aquatica sp. nov., Massilia mucilaginosa sp. nov., Massilia frigida sp. nov. isolated from streams, lakes and regoliths.</title>
        <authorList>
            <person name="Holochova P."/>
            <person name="Sedlacek I."/>
            <person name="Kralova S."/>
            <person name="Maslanova I."/>
            <person name="Busse H.-J."/>
            <person name="Stankova E."/>
            <person name="Vrbovska V."/>
            <person name="Kovarovic V."/>
            <person name="Bartak M."/>
            <person name="Svec P."/>
            <person name="Pantucek R."/>
        </authorList>
    </citation>
    <scope>NUCLEOTIDE SEQUENCE [LARGE SCALE GENOMIC DNA]</scope>
    <source>
        <strain evidence="2 3">CCM 8694</strain>
    </source>
</reference>
<sequence>MRAAPVNHAASAQVVNPVQTSQITDAAATQAAHPDNSAAARPSSPRRQVSARDANMFRRLVNEYLTKEGKRAKTGHPNQLFISPREMERLIAEISILVQSCHITDAEVPDVDMESVSDSTEIDHHVAQMSSPVPSSRLTDAEVPDVDMESVSDSTEIDHQVAQMSSPVPSSRLTDAVAPDVRITSLAHPEVIDAFVAQMKAVEADWGKKSPAQKIEHLQNVINAQFEAARVPAPSISLMDLGGGRNGEFDSKTWSMGMTEETLGKRSMAETAGTVYHESRHAQQFFMIAKYIGQEGIAPPHSDQIPKPILKQAKEAVDKCAMGTDEIAEAKSYHTSVYGADREKRNATLRKLAHYTFPRLCQTSADFSKARLTYEEAVATLETYKGEQSPQFHDSKELREKDPTYLAHLANKRAAIKEFNRTLAVNKAEKVGFDAAQKAYHALPEEADAFAVGDAVTAKLEVGEKST</sequence>
<organism evidence="2 3">
    <name type="scientific">Massilia genomosp. 1</name>
    <dbReference type="NCBI Taxonomy" id="2609280"/>
    <lineage>
        <taxon>Bacteria</taxon>
        <taxon>Pseudomonadati</taxon>
        <taxon>Pseudomonadota</taxon>
        <taxon>Betaproteobacteria</taxon>
        <taxon>Burkholderiales</taxon>
        <taxon>Oxalobacteraceae</taxon>
        <taxon>Telluria group</taxon>
        <taxon>Massilia</taxon>
    </lineage>
</organism>
<feature type="region of interest" description="Disordered" evidence="1">
    <location>
        <begin position="32"/>
        <end position="53"/>
    </location>
</feature>
<name>A0ABX0MDU1_9BURK</name>
<keyword evidence="3" id="KW-1185">Reference proteome</keyword>
<accession>A0ABX0MDU1</accession>
<dbReference type="RefSeq" id="WP_167235144.1">
    <property type="nucleotide sequence ID" value="NZ_WHJF01000002.1"/>
</dbReference>
<dbReference type="Proteomes" id="UP000610594">
    <property type="component" value="Unassembled WGS sequence"/>
</dbReference>